<evidence type="ECO:0000313" key="9">
    <source>
        <dbReference type="Proteomes" id="UP000467841"/>
    </source>
</evidence>
<dbReference type="OrthoDB" id="198977at2759"/>
<evidence type="ECO:0000259" key="7">
    <source>
        <dbReference type="Pfam" id="PF04871"/>
    </source>
</evidence>
<dbReference type="EMBL" id="CACVBM020001351">
    <property type="protein sequence ID" value="CAA7046589.1"/>
    <property type="molecule type" value="Genomic_DNA"/>
</dbReference>
<sequence>MLVLILFWELVQGVVGLVFGDNQSSNEDSYIQRLLDRISNGTLPEDRRTAIVELQSVVAESNAAQLAFGASGFPVIMGILKEQRDDVEMVRGALETLLGALTPIDHARAQKTEVQAALMNSDLLSREAENITLLLSLLEEEDSYVRYYTLQTLTALLMNSQNRLQEAILNSPRGITRLMDMLMEREFIRNEALLLLTHLTREAEEIQKIVVFEGAFEKIFSIIKEEGGSDGAVVVQDCLELLNNLLRSSSSNQILLRETMGFEPIISILKLRGITYKFKQQKTVNLLSALETINMLIMGGADTDPGKDSNKLANRTVLVQKKLLDHLLMLGVESQWAPVAVRCMTFKCIGGLIDGHPKNRDILASKVLGEDRQVEPALNSILRISLQTSDIEEFVAADYIFKTFCEKNLEGQTMLASTLIPQLHPMARDPLEDDVNMSFGSLLLRGLCSGEADGDLETCCRAASILSHVVKDNLRCKEKALKIVLESPMPSMGTPEPLFQRIVRYLAVASSMKNKDKSSTLRESYIQQIILKLLVTWTVDCPAAVQCFLDSRHHLTYMLDLVADPAATVCIRGLASILLGECVIYNNSKESGKDAFAVVDAVSRKMGLTSFFSKFEEMQSSFIFSPSQGPPQGHKPITRTATPSEAEIDEADAMQQGNEDHPMLLSLFDPSFIGFVKSLEGSIRERIVDVYSRPKSEVAVVPADLELRSGENEKDYINRLKAFIEKQCSEIQNLLARNAALAEDVASSGRNEQSQGSDQRASTVMDKVQMDSIRRELQETAQRLESAKAEKAKIETEASNYKNMAGKLESDLKGLSDAYNSLEQANYHLEKELKSLKGGEDPMEFPDIEAIKEEVRNEAQKESEDELNDLLVCLGQEESKVEKLTARLIELGVDVDKLLEDIGDESEAQAESEDDDH</sequence>
<dbReference type="GO" id="GO:0006886">
    <property type="term" value="P:intracellular protein transport"/>
    <property type="evidence" value="ECO:0007669"/>
    <property type="project" value="InterPro"/>
</dbReference>
<dbReference type="FunFam" id="1.25.10.10:FF:000234">
    <property type="entry name" value="Golgin candidate 6"/>
    <property type="match status" value="1"/>
</dbReference>
<evidence type="ECO:0000256" key="1">
    <source>
        <dbReference type="ARBA" id="ARBA00004555"/>
    </source>
</evidence>
<dbReference type="SUPFAM" id="SSF48371">
    <property type="entry name" value="ARM repeat"/>
    <property type="match status" value="1"/>
</dbReference>
<dbReference type="InterPro" id="IPR006953">
    <property type="entry name" value="Vesicle_Uso1_P115_head"/>
</dbReference>
<dbReference type="GO" id="GO:0005783">
    <property type="term" value="C:endoplasmic reticulum"/>
    <property type="evidence" value="ECO:0007669"/>
    <property type="project" value="TreeGrafter"/>
</dbReference>
<dbReference type="InterPro" id="IPR016024">
    <property type="entry name" value="ARM-type_fold"/>
</dbReference>
<dbReference type="GO" id="GO:0005795">
    <property type="term" value="C:Golgi stack"/>
    <property type="evidence" value="ECO:0007669"/>
    <property type="project" value="TreeGrafter"/>
</dbReference>
<reference evidence="8" key="1">
    <citation type="submission" date="2020-01" db="EMBL/GenBank/DDBJ databases">
        <authorList>
            <person name="Mishra B."/>
        </authorList>
    </citation>
    <scope>NUCLEOTIDE SEQUENCE [LARGE SCALE GENOMIC DNA]</scope>
</reference>
<gene>
    <name evidence="8" type="ORF">MERR_LOCUS33824</name>
</gene>
<keyword evidence="2" id="KW-0333">Golgi apparatus</keyword>
<dbReference type="GO" id="GO:0006888">
    <property type="term" value="P:endoplasmic reticulum to Golgi vesicle-mediated transport"/>
    <property type="evidence" value="ECO:0007669"/>
    <property type="project" value="TreeGrafter"/>
</dbReference>
<organism evidence="8 9">
    <name type="scientific">Microthlaspi erraticum</name>
    <dbReference type="NCBI Taxonomy" id="1685480"/>
    <lineage>
        <taxon>Eukaryota</taxon>
        <taxon>Viridiplantae</taxon>
        <taxon>Streptophyta</taxon>
        <taxon>Embryophyta</taxon>
        <taxon>Tracheophyta</taxon>
        <taxon>Spermatophyta</taxon>
        <taxon>Magnoliopsida</taxon>
        <taxon>eudicotyledons</taxon>
        <taxon>Gunneridae</taxon>
        <taxon>Pentapetalae</taxon>
        <taxon>rosids</taxon>
        <taxon>malvids</taxon>
        <taxon>Brassicales</taxon>
        <taxon>Brassicaceae</taxon>
        <taxon>Coluteocarpeae</taxon>
        <taxon>Microthlaspi</taxon>
    </lineage>
</organism>
<comment type="caution">
    <text evidence="8">The sequence shown here is derived from an EMBL/GenBank/DDBJ whole genome shotgun (WGS) entry which is preliminary data.</text>
</comment>
<dbReference type="InterPro" id="IPR024095">
    <property type="entry name" value="Vesicle_P115"/>
</dbReference>
<comment type="subcellular location">
    <subcellularLocation>
        <location evidence="1">Golgi apparatus</location>
    </subcellularLocation>
</comment>
<dbReference type="Pfam" id="PF04871">
    <property type="entry name" value="Uso1_p115_C"/>
    <property type="match status" value="1"/>
</dbReference>
<feature type="signal peptide" evidence="5">
    <location>
        <begin position="1"/>
        <end position="16"/>
    </location>
</feature>
<dbReference type="InterPro" id="IPR006955">
    <property type="entry name" value="Uso1_p115_C"/>
</dbReference>
<dbReference type="GO" id="GO:0048280">
    <property type="term" value="P:vesicle fusion with Golgi apparatus"/>
    <property type="evidence" value="ECO:0007669"/>
    <property type="project" value="InterPro"/>
</dbReference>
<name>A0A6D2KEQ0_9BRAS</name>
<evidence type="ECO:0000256" key="5">
    <source>
        <dbReference type="SAM" id="SignalP"/>
    </source>
</evidence>
<evidence type="ECO:0000256" key="3">
    <source>
        <dbReference type="ARBA" id="ARBA00023054"/>
    </source>
</evidence>
<dbReference type="Gene3D" id="1.25.10.10">
    <property type="entry name" value="Leucine-rich Repeat Variant"/>
    <property type="match status" value="1"/>
</dbReference>
<feature type="domain" description="Vesicle tethering protein Uso1/P115-like head" evidence="6">
    <location>
        <begin position="376"/>
        <end position="685"/>
    </location>
</feature>
<dbReference type="Proteomes" id="UP000467841">
    <property type="component" value="Unassembled WGS sequence"/>
</dbReference>
<accession>A0A6D2KEQ0</accession>
<dbReference type="GO" id="GO:0000139">
    <property type="term" value="C:Golgi membrane"/>
    <property type="evidence" value="ECO:0007669"/>
    <property type="project" value="InterPro"/>
</dbReference>
<dbReference type="GO" id="GO:0048211">
    <property type="term" value="P:Golgi vesicle docking"/>
    <property type="evidence" value="ECO:0007669"/>
    <property type="project" value="TreeGrafter"/>
</dbReference>
<evidence type="ECO:0000256" key="2">
    <source>
        <dbReference type="ARBA" id="ARBA00023034"/>
    </source>
</evidence>
<dbReference type="Pfam" id="PF04869">
    <property type="entry name" value="Uso1_p115_head"/>
    <property type="match status" value="1"/>
</dbReference>
<feature type="coiled-coil region" evidence="4">
    <location>
        <begin position="770"/>
        <end position="832"/>
    </location>
</feature>
<protein>
    <recommendedName>
        <fullName evidence="10">Golgin candidate 6</fullName>
    </recommendedName>
</protein>
<proteinExistence type="predicted"/>
<keyword evidence="3 4" id="KW-0175">Coiled coil</keyword>
<dbReference type="PANTHER" id="PTHR10013:SF0">
    <property type="entry name" value="GENERAL VESICULAR TRANSPORT FACTOR P115"/>
    <property type="match status" value="1"/>
</dbReference>
<dbReference type="AlphaFoldDB" id="A0A6D2KEQ0"/>
<keyword evidence="9" id="KW-1185">Reference proteome</keyword>
<dbReference type="GO" id="GO:0012507">
    <property type="term" value="C:ER to Golgi transport vesicle membrane"/>
    <property type="evidence" value="ECO:0007669"/>
    <property type="project" value="TreeGrafter"/>
</dbReference>
<dbReference type="InterPro" id="IPR011989">
    <property type="entry name" value="ARM-like"/>
</dbReference>
<evidence type="ECO:0000259" key="6">
    <source>
        <dbReference type="Pfam" id="PF04869"/>
    </source>
</evidence>
<feature type="domain" description="Uso1/p115-like vesicle tethering protein C-terminal" evidence="7">
    <location>
        <begin position="790"/>
        <end position="915"/>
    </location>
</feature>
<feature type="chain" id="PRO_5025442701" description="Golgin candidate 6" evidence="5">
    <location>
        <begin position="17"/>
        <end position="917"/>
    </location>
</feature>
<evidence type="ECO:0000313" key="8">
    <source>
        <dbReference type="EMBL" id="CAA7046589.1"/>
    </source>
</evidence>
<evidence type="ECO:0000256" key="4">
    <source>
        <dbReference type="SAM" id="Coils"/>
    </source>
</evidence>
<dbReference type="PANTHER" id="PTHR10013">
    <property type="entry name" value="GENERAL VESICULAR TRANSPORT FACTOR P115"/>
    <property type="match status" value="1"/>
</dbReference>
<keyword evidence="5" id="KW-0732">Signal</keyword>
<evidence type="ECO:0008006" key="10">
    <source>
        <dbReference type="Google" id="ProtNLM"/>
    </source>
</evidence>